<reference evidence="7" key="1">
    <citation type="journal article" date="2020" name="Nat. Ecol. Evol.">
        <title>Deeply conserved synteny resolves early events in vertebrate evolution.</title>
        <authorList>
            <person name="Simakov O."/>
            <person name="Marletaz F."/>
            <person name="Yue J.X."/>
            <person name="O'Connell B."/>
            <person name="Jenkins J."/>
            <person name="Brandt A."/>
            <person name="Calef R."/>
            <person name="Tung C.H."/>
            <person name="Huang T.K."/>
            <person name="Schmutz J."/>
            <person name="Satoh N."/>
            <person name="Yu J.K."/>
            <person name="Putnam N.H."/>
            <person name="Green R.E."/>
            <person name="Rokhsar D.S."/>
        </authorList>
    </citation>
    <scope>NUCLEOTIDE SEQUENCE [LARGE SCALE GENOMIC DNA]</scope>
    <source>
        <strain evidence="7">S238N-H82</strain>
    </source>
</reference>
<reference evidence="8" key="2">
    <citation type="submission" date="2025-08" db="UniProtKB">
        <authorList>
            <consortium name="RefSeq"/>
        </authorList>
    </citation>
    <scope>IDENTIFICATION</scope>
    <source>
        <strain evidence="8">S238N-H82</strain>
        <tissue evidence="8">Testes</tissue>
    </source>
</reference>
<evidence type="ECO:0000256" key="5">
    <source>
        <dbReference type="ARBA" id="ARBA00023136"/>
    </source>
</evidence>
<evidence type="ECO:0000256" key="4">
    <source>
        <dbReference type="ARBA" id="ARBA00022989"/>
    </source>
</evidence>
<dbReference type="AlphaFoldDB" id="A0A9J7L0B6"/>
<sequence>MRAEGGVEDHLVMRGKGSSPTKVKTEEFMFEEEDDPTRTVESVKEPAGDGQPPKEEKPGEQPGIVRKVGSGVYNTATGALGMGFSGIKWVAGTSYSVVTKAPSAGYGVVSSGVSSVTSRLPSVSIPLWRGKGKDKND</sequence>
<name>A0A9J7L0B6_BRAFL</name>
<comment type="subcellular location">
    <subcellularLocation>
        <location evidence="1">Membrane</location>
        <topology evidence="1">Multi-pass membrane protein</topology>
    </subcellularLocation>
</comment>
<gene>
    <name evidence="8" type="primary">LOC118414096</name>
</gene>
<keyword evidence="4" id="KW-1133">Transmembrane helix</keyword>
<dbReference type="PANTHER" id="PTHR31443">
    <property type="match status" value="1"/>
</dbReference>
<feature type="region of interest" description="Disordered" evidence="6">
    <location>
        <begin position="1"/>
        <end position="66"/>
    </location>
</feature>
<keyword evidence="7" id="KW-1185">Reference proteome</keyword>
<dbReference type="GO" id="GO:0016020">
    <property type="term" value="C:membrane"/>
    <property type="evidence" value="ECO:0007669"/>
    <property type="project" value="UniProtKB-SubCell"/>
</dbReference>
<proteinExistence type="inferred from homology"/>
<dbReference type="GeneID" id="118414096"/>
<feature type="compositionally biased region" description="Basic and acidic residues" evidence="6">
    <location>
        <begin position="36"/>
        <end position="59"/>
    </location>
</feature>
<evidence type="ECO:0000256" key="6">
    <source>
        <dbReference type="SAM" id="MobiDB-lite"/>
    </source>
</evidence>
<evidence type="ECO:0000256" key="2">
    <source>
        <dbReference type="ARBA" id="ARBA00008411"/>
    </source>
</evidence>
<dbReference type="Proteomes" id="UP000001554">
    <property type="component" value="Chromosome 4"/>
</dbReference>
<dbReference type="InterPro" id="IPR028153">
    <property type="entry name" value="UPF0444"/>
</dbReference>
<protein>
    <submittedName>
        <fullName evidence="8">Transmembrane protein 263-B-like</fullName>
    </submittedName>
</protein>
<dbReference type="OrthoDB" id="6140834at2759"/>
<dbReference type="RefSeq" id="XP_035673762.1">
    <property type="nucleotide sequence ID" value="XM_035817869.1"/>
</dbReference>
<feature type="compositionally biased region" description="Basic and acidic residues" evidence="6">
    <location>
        <begin position="1"/>
        <end position="12"/>
    </location>
</feature>
<evidence type="ECO:0000256" key="1">
    <source>
        <dbReference type="ARBA" id="ARBA00004141"/>
    </source>
</evidence>
<evidence type="ECO:0000313" key="8">
    <source>
        <dbReference type="RefSeq" id="XP_035673762.1"/>
    </source>
</evidence>
<dbReference type="KEGG" id="bfo:118414096"/>
<comment type="similarity">
    <text evidence="2">Belongs to the TMEM263 family.</text>
</comment>
<evidence type="ECO:0000313" key="7">
    <source>
        <dbReference type="Proteomes" id="UP000001554"/>
    </source>
</evidence>
<organism evidence="7 8">
    <name type="scientific">Branchiostoma floridae</name>
    <name type="common">Florida lancelet</name>
    <name type="synonym">Amphioxus</name>
    <dbReference type="NCBI Taxonomy" id="7739"/>
    <lineage>
        <taxon>Eukaryota</taxon>
        <taxon>Metazoa</taxon>
        <taxon>Chordata</taxon>
        <taxon>Cephalochordata</taxon>
        <taxon>Leptocardii</taxon>
        <taxon>Amphioxiformes</taxon>
        <taxon>Branchiostomatidae</taxon>
        <taxon>Branchiostoma</taxon>
    </lineage>
</organism>
<accession>A0A9J7L0B6</accession>
<keyword evidence="3" id="KW-0812">Transmembrane</keyword>
<dbReference type="OMA" id="NNKDHPE"/>
<keyword evidence="5" id="KW-0472">Membrane</keyword>
<evidence type="ECO:0000256" key="3">
    <source>
        <dbReference type="ARBA" id="ARBA00022692"/>
    </source>
</evidence>
<dbReference type="Pfam" id="PF15475">
    <property type="entry name" value="UPF0444"/>
    <property type="match status" value="1"/>
</dbReference>